<sequence>MKSTDTPARRPGSLDDLLVKVGRGDRDAFGQLYDRITPLLLSRRQVGGATPDEAADQVRAGLVRLWRDAPGYPPGSGAMAWIWHHSHP</sequence>
<name>A0A2S9Q1G2_9ACTN</name>
<dbReference type="RefSeq" id="WP_105867379.1">
    <property type="nucleotide sequence ID" value="NZ_PVLV01000051.1"/>
</dbReference>
<evidence type="ECO:0008006" key="3">
    <source>
        <dbReference type="Google" id="ProtNLM"/>
    </source>
</evidence>
<gene>
    <name evidence="1" type="ORF">C6N75_03675</name>
</gene>
<reference evidence="1 2" key="1">
    <citation type="submission" date="2018-03" db="EMBL/GenBank/DDBJ databases">
        <title>Novel Streptomyces sp. from soil.</title>
        <authorList>
            <person name="Tan G.Y.A."/>
            <person name="Lee Z.Y."/>
        </authorList>
    </citation>
    <scope>NUCLEOTIDE SEQUENCE [LARGE SCALE GENOMIC DNA]</scope>
    <source>
        <strain evidence="1 2">ST5x</strain>
    </source>
</reference>
<dbReference type="Gene3D" id="1.10.1740.10">
    <property type="match status" value="1"/>
</dbReference>
<dbReference type="EMBL" id="PVLV01000051">
    <property type="protein sequence ID" value="PRH80520.1"/>
    <property type="molecule type" value="Genomic_DNA"/>
</dbReference>
<comment type="caution">
    <text evidence="1">The sequence shown here is derived from an EMBL/GenBank/DDBJ whole genome shotgun (WGS) entry which is preliminary data.</text>
</comment>
<dbReference type="SUPFAM" id="SSF88946">
    <property type="entry name" value="Sigma2 domain of RNA polymerase sigma factors"/>
    <property type="match status" value="1"/>
</dbReference>
<accession>A0A2S9Q1G2</accession>
<dbReference type="InterPro" id="IPR013325">
    <property type="entry name" value="RNA_pol_sigma_r2"/>
</dbReference>
<dbReference type="OrthoDB" id="3698333at2"/>
<evidence type="ECO:0000313" key="1">
    <source>
        <dbReference type="EMBL" id="PRH80520.1"/>
    </source>
</evidence>
<keyword evidence="2" id="KW-1185">Reference proteome</keyword>
<dbReference type="GO" id="GO:0003700">
    <property type="term" value="F:DNA-binding transcription factor activity"/>
    <property type="evidence" value="ECO:0007669"/>
    <property type="project" value="InterPro"/>
</dbReference>
<dbReference type="GO" id="GO:0006352">
    <property type="term" value="P:DNA-templated transcription initiation"/>
    <property type="evidence" value="ECO:0007669"/>
    <property type="project" value="InterPro"/>
</dbReference>
<protein>
    <recommendedName>
        <fullName evidence="3">RNA polymerase sigma-70 region 2 domain-containing protein</fullName>
    </recommendedName>
</protein>
<dbReference type="Proteomes" id="UP000239322">
    <property type="component" value="Unassembled WGS sequence"/>
</dbReference>
<proteinExistence type="predicted"/>
<evidence type="ECO:0000313" key="2">
    <source>
        <dbReference type="Proteomes" id="UP000239322"/>
    </source>
</evidence>
<organism evidence="1 2">
    <name type="scientific">Streptomyces solincola</name>
    <dbReference type="NCBI Taxonomy" id="2100817"/>
    <lineage>
        <taxon>Bacteria</taxon>
        <taxon>Bacillati</taxon>
        <taxon>Actinomycetota</taxon>
        <taxon>Actinomycetes</taxon>
        <taxon>Kitasatosporales</taxon>
        <taxon>Streptomycetaceae</taxon>
        <taxon>Streptomyces</taxon>
    </lineage>
</organism>
<dbReference type="AlphaFoldDB" id="A0A2S9Q1G2"/>